<comment type="caution">
    <text evidence="3">The sequence shown here is derived from an EMBL/GenBank/DDBJ whole genome shotgun (WGS) entry which is preliminary data.</text>
</comment>
<dbReference type="Gene3D" id="1.10.40.110">
    <property type="match status" value="1"/>
</dbReference>
<feature type="signal peptide" evidence="1">
    <location>
        <begin position="1"/>
        <end position="21"/>
    </location>
</feature>
<dbReference type="EMBL" id="JAVUPU010000004">
    <property type="protein sequence ID" value="MDT9599165.1"/>
    <property type="molecule type" value="Genomic_DNA"/>
</dbReference>
<sequence>MRLLISATMLLLVAACGSDQSGNEVAGGNSSAPLPQIQAPNGDWTQTVVETAEGGFRMGNPDAPVKLVEYGSFTCGHCAVFTEEASAPLRDTYVKSGQVSWEFRPYLLFPTDPGLSMLLRCQGAGPFFRLTEQLYADQPNWMARLQALPPEQLQQLEGLSPQDKTEALVRAAGLDQFFRQRGMPEAKLNSCLSDPEGLQKVAAITEQGNKDGVTGTPSFFINGKIVENASSWAALEPKLRQAVQ</sequence>
<evidence type="ECO:0000313" key="4">
    <source>
        <dbReference type="Proteomes" id="UP001259572"/>
    </source>
</evidence>
<evidence type="ECO:0000256" key="1">
    <source>
        <dbReference type="SAM" id="SignalP"/>
    </source>
</evidence>
<evidence type="ECO:0000259" key="2">
    <source>
        <dbReference type="Pfam" id="PF13462"/>
    </source>
</evidence>
<accession>A0ABU3Q6Y6</accession>
<dbReference type="Proteomes" id="UP001259572">
    <property type="component" value="Unassembled WGS sequence"/>
</dbReference>
<evidence type="ECO:0000313" key="3">
    <source>
        <dbReference type="EMBL" id="MDT9599165.1"/>
    </source>
</evidence>
<dbReference type="Pfam" id="PF13462">
    <property type="entry name" value="Thioredoxin_4"/>
    <property type="match status" value="1"/>
</dbReference>
<dbReference type="Gene3D" id="3.40.30.10">
    <property type="entry name" value="Glutaredoxin"/>
    <property type="match status" value="1"/>
</dbReference>
<reference evidence="3 4" key="1">
    <citation type="submission" date="2023-05" db="EMBL/GenBank/DDBJ databases">
        <authorList>
            <person name="Guo Y."/>
        </authorList>
    </citation>
    <scope>NUCLEOTIDE SEQUENCE [LARGE SCALE GENOMIC DNA]</scope>
    <source>
        <strain evidence="3 4">GR2756</strain>
    </source>
</reference>
<feature type="domain" description="Thioredoxin-like fold" evidence="2">
    <location>
        <begin position="53"/>
        <end position="236"/>
    </location>
</feature>
<keyword evidence="4" id="KW-1185">Reference proteome</keyword>
<keyword evidence="1" id="KW-0732">Signal</keyword>
<proteinExistence type="predicted"/>
<dbReference type="SUPFAM" id="SSF52833">
    <property type="entry name" value="Thioredoxin-like"/>
    <property type="match status" value="1"/>
</dbReference>
<dbReference type="CDD" id="cd02972">
    <property type="entry name" value="DsbA_family"/>
    <property type="match status" value="1"/>
</dbReference>
<dbReference type="InterPro" id="IPR012336">
    <property type="entry name" value="Thioredoxin-like_fold"/>
</dbReference>
<dbReference type="PROSITE" id="PS51257">
    <property type="entry name" value="PROKAR_LIPOPROTEIN"/>
    <property type="match status" value="1"/>
</dbReference>
<organism evidence="3 4">
    <name type="scientific">Sphingosinicella rhizophila</name>
    <dbReference type="NCBI Taxonomy" id="3050082"/>
    <lineage>
        <taxon>Bacteria</taxon>
        <taxon>Pseudomonadati</taxon>
        <taxon>Pseudomonadota</taxon>
        <taxon>Alphaproteobacteria</taxon>
        <taxon>Sphingomonadales</taxon>
        <taxon>Sphingosinicellaceae</taxon>
        <taxon>Sphingosinicella</taxon>
    </lineage>
</organism>
<name>A0ABU3Q6Y6_9SPHN</name>
<dbReference type="RefSeq" id="WP_315725844.1">
    <property type="nucleotide sequence ID" value="NZ_JAVUPU010000004.1"/>
</dbReference>
<protein>
    <submittedName>
        <fullName evidence="3">Thioredoxin domain-containing protein</fullName>
    </submittedName>
</protein>
<dbReference type="InterPro" id="IPR036249">
    <property type="entry name" value="Thioredoxin-like_sf"/>
</dbReference>
<feature type="chain" id="PRO_5046118263" evidence="1">
    <location>
        <begin position="22"/>
        <end position="244"/>
    </location>
</feature>
<gene>
    <name evidence="3" type="ORF">RQX22_09410</name>
</gene>